<dbReference type="KEGG" id="taa:NMY3_00323"/>
<sequence>MFSFKNNERARKGTTILTVFAIILSIVLIAPLVENSYSIQHEQKMMQNRTHQMLQNQTDNPLMLREQKMMQNRTHQMSPQ</sequence>
<proteinExistence type="predicted"/>
<name>A0A654LU61_9ARCH</name>
<dbReference type="Proteomes" id="UP000058925">
    <property type="component" value="Chromosome"/>
</dbReference>
<evidence type="ECO:0000313" key="2">
    <source>
        <dbReference type="EMBL" id="ALI34537.1"/>
    </source>
</evidence>
<evidence type="ECO:0000256" key="1">
    <source>
        <dbReference type="SAM" id="Phobius"/>
    </source>
</evidence>
<protein>
    <submittedName>
        <fullName evidence="2">Uncharacterized protein</fullName>
    </submittedName>
</protein>
<dbReference type="AlphaFoldDB" id="A0A654LU61"/>
<gene>
    <name evidence="2" type="ORF">NMY3_00323</name>
</gene>
<organism evidence="2 3">
    <name type="scientific">Candidatus Nitrosocosmicus oleophilus</name>
    <dbReference type="NCBI Taxonomy" id="1353260"/>
    <lineage>
        <taxon>Archaea</taxon>
        <taxon>Nitrososphaerota</taxon>
        <taxon>Nitrososphaeria</taxon>
        <taxon>Nitrososphaerales</taxon>
        <taxon>Nitrososphaeraceae</taxon>
        <taxon>Candidatus Nitrosocosmicus</taxon>
    </lineage>
</organism>
<evidence type="ECO:0000313" key="3">
    <source>
        <dbReference type="Proteomes" id="UP000058925"/>
    </source>
</evidence>
<dbReference type="RefSeq" id="WP_196817175.1">
    <property type="nucleotide sequence ID" value="NZ_CP012850.1"/>
</dbReference>
<dbReference type="GeneID" id="60420506"/>
<reference evidence="3" key="1">
    <citation type="submission" date="2015-10" db="EMBL/GenBank/DDBJ databases">
        <title>Niche specialization of a soil ammonia-oxidizing archaeon, Candidatus Nitrosocosmicus oleophilus.</title>
        <authorList>
            <person name="Jung M.-Y."/>
            <person name="Rhee S.-K."/>
        </authorList>
    </citation>
    <scope>NUCLEOTIDE SEQUENCE [LARGE SCALE GENOMIC DNA]</scope>
    <source>
        <strain evidence="3">MY3</strain>
    </source>
</reference>
<feature type="transmembrane region" description="Helical" evidence="1">
    <location>
        <begin position="12"/>
        <end position="33"/>
    </location>
</feature>
<keyword evidence="3" id="KW-1185">Reference proteome</keyword>
<keyword evidence="1" id="KW-0812">Transmembrane</keyword>
<dbReference type="EMBL" id="CP012850">
    <property type="protein sequence ID" value="ALI34537.1"/>
    <property type="molecule type" value="Genomic_DNA"/>
</dbReference>
<accession>A0A654LU61</accession>
<keyword evidence="1" id="KW-1133">Transmembrane helix</keyword>
<keyword evidence="1" id="KW-0472">Membrane</keyword>